<keyword evidence="2" id="KW-1185">Reference proteome</keyword>
<dbReference type="SUPFAM" id="SSF52540">
    <property type="entry name" value="P-loop containing nucleoside triphosphate hydrolases"/>
    <property type="match status" value="1"/>
</dbReference>
<accession>A0A9X9XIA8</accession>
<protein>
    <recommendedName>
        <fullName evidence="3">Sulphotransferase Stf0 domain-containing protein</fullName>
    </recommendedName>
</protein>
<dbReference type="RefSeq" id="WP_211849013.1">
    <property type="nucleotide sequence ID" value="NZ_JAAEDL010000032.1"/>
</dbReference>
<proteinExistence type="predicted"/>
<dbReference type="AlphaFoldDB" id="A0A9X9XIA8"/>
<dbReference type="Proteomes" id="UP001138709">
    <property type="component" value="Unassembled WGS sequence"/>
</dbReference>
<reference evidence="1" key="1">
    <citation type="submission" date="2020-01" db="EMBL/GenBank/DDBJ databases">
        <authorList>
            <person name="Rat A."/>
        </authorList>
    </citation>
    <scope>NUCLEOTIDE SEQUENCE</scope>
    <source>
        <strain evidence="1">LMG 31228</strain>
    </source>
</reference>
<evidence type="ECO:0000313" key="1">
    <source>
        <dbReference type="EMBL" id="MBR0683444.1"/>
    </source>
</evidence>
<dbReference type="EMBL" id="JAAEDL010000032">
    <property type="protein sequence ID" value="MBR0683444.1"/>
    <property type="molecule type" value="Genomic_DNA"/>
</dbReference>
<dbReference type="Gene3D" id="3.40.50.300">
    <property type="entry name" value="P-loop containing nucleotide triphosphate hydrolases"/>
    <property type="match status" value="1"/>
</dbReference>
<organism evidence="1 2">
    <name type="scientific">Neoroseomonas eburnea</name>
    <dbReference type="NCBI Taxonomy" id="1346889"/>
    <lineage>
        <taxon>Bacteria</taxon>
        <taxon>Pseudomonadati</taxon>
        <taxon>Pseudomonadota</taxon>
        <taxon>Alphaproteobacteria</taxon>
        <taxon>Acetobacterales</taxon>
        <taxon>Acetobacteraceae</taxon>
        <taxon>Neoroseomonas</taxon>
    </lineage>
</organism>
<sequence length="270" mass="29386">MSDERPPFLVTIATQRSGTKFLGTSLSAGSIARSLGEVFQPGAGGSDFRGFFAGFVASRGGFGFEAEEMGSALDLFVEQLRAKVAPAVLHFDLMYNNLGSFAPIWTMPVGAPGSNFLTNWLKSRRAAVIHLVRPDLAECFASHVIAEARGIYHTGNDKDAARDMSVTLSAEQALAYMLPILKTRRFVQRAFGGYSRYLEITYPDYVAGQSVAPDTAERIARLTGIPAADAPRLFGASPLRQTAKDKRALVTNFDDIDRMARNLQRQVNDG</sequence>
<evidence type="ECO:0000313" key="2">
    <source>
        <dbReference type="Proteomes" id="UP001138709"/>
    </source>
</evidence>
<reference evidence="1" key="2">
    <citation type="journal article" date="2021" name="Syst. Appl. Microbiol.">
        <title>Roseomonas hellenica sp. nov., isolated from roots of wild-growing Alkanna tinctoria.</title>
        <authorList>
            <person name="Rat A."/>
            <person name="Naranjo H.D."/>
            <person name="Lebbe L."/>
            <person name="Cnockaert M."/>
            <person name="Krigas N."/>
            <person name="Grigoriadou K."/>
            <person name="Maloupa E."/>
            <person name="Willems A."/>
        </authorList>
    </citation>
    <scope>NUCLEOTIDE SEQUENCE</scope>
    <source>
        <strain evidence="1">LMG 31228</strain>
    </source>
</reference>
<gene>
    <name evidence="1" type="ORF">GXW74_23360</name>
</gene>
<name>A0A9X9XIA8_9PROT</name>
<dbReference type="InterPro" id="IPR027417">
    <property type="entry name" value="P-loop_NTPase"/>
</dbReference>
<comment type="caution">
    <text evidence="1">The sequence shown here is derived from an EMBL/GenBank/DDBJ whole genome shotgun (WGS) entry which is preliminary data.</text>
</comment>
<evidence type="ECO:0008006" key="3">
    <source>
        <dbReference type="Google" id="ProtNLM"/>
    </source>
</evidence>